<dbReference type="EMBL" id="MU865328">
    <property type="protein sequence ID" value="KAK4227684.1"/>
    <property type="molecule type" value="Genomic_DNA"/>
</dbReference>
<keyword evidence="3" id="KW-1185">Reference proteome</keyword>
<accession>A0AAN7BQJ6</accession>
<evidence type="ECO:0000313" key="3">
    <source>
        <dbReference type="Proteomes" id="UP001301958"/>
    </source>
</evidence>
<protein>
    <submittedName>
        <fullName evidence="2">Uncharacterized protein</fullName>
    </submittedName>
</protein>
<proteinExistence type="predicted"/>
<gene>
    <name evidence="2" type="ORF">QBC38DRAFT_477104</name>
</gene>
<keyword evidence="1" id="KW-0812">Transmembrane</keyword>
<evidence type="ECO:0000256" key="1">
    <source>
        <dbReference type="SAM" id="Phobius"/>
    </source>
</evidence>
<name>A0AAN7BQJ6_9PEZI</name>
<reference evidence="2" key="2">
    <citation type="submission" date="2023-05" db="EMBL/GenBank/DDBJ databases">
        <authorList>
            <consortium name="Lawrence Berkeley National Laboratory"/>
            <person name="Steindorff A."/>
            <person name="Hensen N."/>
            <person name="Bonometti L."/>
            <person name="Westerberg I."/>
            <person name="Brannstrom I.O."/>
            <person name="Guillou S."/>
            <person name="Cros-Aarteil S."/>
            <person name="Calhoun S."/>
            <person name="Haridas S."/>
            <person name="Kuo A."/>
            <person name="Mondo S."/>
            <person name="Pangilinan J."/>
            <person name="Riley R."/>
            <person name="Labutti K."/>
            <person name="Andreopoulos B."/>
            <person name="Lipzen A."/>
            <person name="Chen C."/>
            <person name="Yanf M."/>
            <person name="Daum C."/>
            <person name="Ng V."/>
            <person name="Clum A."/>
            <person name="Ohm R."/>
            <person name="Martin F."/>
            <person name="Silar P."/>
            <person name="Natvig D."/>
            <person name="Lalanne C."/>
            <person name="Gautier V."/>
            <person name="Ament-Velasquez S.L."/>
            <person name="Kruys A."/>
            <person name="Hutchinson M.I."/>
            <person name="Powell A.J."/>
            <person name="Barry K."/>
            <person name="Miller A.N."/>
            <person name="Grigoriev I.V."/>
            <person name="Debuchy R."/>
            <person name="Gladieux P."/>
            <person name="Thoren M.H."/>
            <person name="Johannesson H."/>
        </authorList>
    </citation>
    <scope>NUCLEOTIDE SEQUENCE</scope>
    <source>
        <strain evidence="2">CBS 990.96</strain>
    </source>
</reference>
<keyword evidence="1" id="KW-1133">Transmembrane helix</keyword>
<evidence type="ECO:0000313" key="2">
    <source>
        <dbReference type="EMBL" id="KAK4227684.1"/>
    </source>
</evidence>
<sequence>MKGWFGGLAAGSWWEMMSLLLSTTRAVMGCGVSTLVGWVHSGNMKRKVYVLSLLVGLGFYTFDLVEQFL</sequence>
<reference evidence="2" key="1">
    <citation type="journal article" date="2023" name="Mol. Phylogenet. Evol.">
        <title>Genome-scale phylogeny and comparative genomics of the fungal order Sordariales.</title>
        <authorList>
            <person name="Hensen N."/>
            <person name="Bonometti L."/>
            <person name="Westerberg I."/>
            <person name="Brannstrom I.O."/>
            <person name="Guillou S."/>
            <person name="Cros-Aarteil S."/>
            <person name="Calhoun S."/>
            <person name="Haridas S."/>
            <person name="Kuo A."/>
            <person name="Mondo S."/>
            <person name="Pangilinan J."/>
            <person name="Riley R."/>
            <person name="LaButti K."/>
            <person name="Andreopoulos B."/>
            <person name="Lipzen A."/>
            <person name="Chen C."/>
            <person name="Yan M."/>
            <person name="Daum C."/>
            <person name="Ng V."/>
            <person name="Clum A."/>
            <person name="Steindorff A."/>
            <person name="Ohm R.A."/>
            <person name="Martin F."/>
            <person name="Silar P."/>
            <person name="Natvig D.O."/>
            <person name="Lalanne C."/>
            <person name="Gautier V."/>
            <person name="Ament-Velasquez S.L."/>
            <person name="Kruys A."/>
            <person name="Hutchinson M.I."/>
            <person name="Powell A.J."/>
            <person name="Barry K."/>
            <person name="Miller A.N."/>
            <person name="Grigoriev I.V."/>
            <person name="Debuchy R."/>
            <person name="Gladieux P."/>
            <person name="Hiltunen Thoren M."/>
            <person name="Johannesson H."/>
        </authorList>
    </citation>
    <scope>NUCLEOTIDE SEQUENCE</scope>
    <source>
        <strain evidence="2">CBS 990.96</strain>
    </source>
</reference>
<dbReference type="Proteomes" id="UP001301958">
    <property type="component" value="Unassembled WGS sequence"/>
</dbReference>
<organism evidence="2 3">
    <name type="scientific">Podospora fimiseda</name>
    <dbReference type="NCBI Taxonomy" id="252190"/>
    <lineage>
        <taxon>Eukaryota</taxon>
        <taxon>Fungi</taxon>
        <taxon>Dikarya</taxon>
        <taxon>Ascomycota</taxon>
        <taxon>Pezizomycotina</taxon>
        <taxon>Sordariomycetes</taxon>
        <taxon>Sordariomycetidae</taxon>
        <taxon>Sordariales</taxon>
        <taxon>Podosporaceae</taxon>
        <taxon>Podospora</taxon>
    </lineage>
</organism>
<feature type="transmembrane region" description="Helical" evidence="1">
    <location>
        <begin position="48"/>
        <end position="65"/>
    </location>
</feature>
<feature type="transmembrane region" description="Helical" evidence="1">
    <location>
        <begin position="12"/>
        <end position="36"/>
    </location>
</feature>
<comment type="caution">
    <text evidence="2">The sequence shown here is derived from an EMBL/GenBank/DDBJ whole genome shotgun (WGS) entry which is preliminary data.</text>
</comment>
<dbReference type="AlphaFoldDB" id="A0AAN7BQJ6"/>
<keyword evidence="1" id="KW-0472">Membrane</keyword>